<dbReference type="EMBL" id="CP000252">
    <property type="protein sequence ID" value="ABC77917.1"/>
    <property type="molecule type" value="Genomic_DNA"/>
</dbReference>
<dbReference type="Proteomes" id="UP000001933">
    <property type="component" value="Chromosome"/>
</dbReference>
<dbReference type="AlphaFoldDB" id="Q2LV06"/>
<dbReference type="PANTHER" id="PTHR32182">
    <property type="entry name" value="DNA REPLICATION AND REPAIR PROTEIN RECF"/>
    <property type="match status" value="1"/>
</dbReference>
<keyword evidence="2" id="KW-1185">Reference proteome</keyword>
<sequence length="715" mass="83423">MQKLHITFENCYGIKRLEKEFNFSRKNTFAIYAPNGVMKTSFAKSFKDLSTGKDSRDLVFPDRENLRNIKDETDADIKPEAVFVIEPYNEQFNSDKLSTLLIKRELKEEYDDIYKNIELEKNNFIKKLKGISQSSDCESELTATFTENPKESLFDLLSKINEKLDGLHTKFSFRYNDVFDKKGNVKKFLDKNSAVLDSYIENYEKIISKSSFFKKSDNTFGTYQAGEMLKSVSDNSFFEAGHNLQLLDNTKIDSADTFKNLLEEEINKVVNDKNLKKIFDKVDTAIGSNAELRAFKVVIEKDNSLLIELKDYENFRKKVWQGYLDQLKNDLEELLKFYDSKKILLEDIVSRAKKEETDWEKAIETFNKRFSGLPFKLSMDNKEDVLLKTSTPSVEFIFFDNQEERKVERAELLSVLSQGERRALYLLNIIFEVQARKKINQETLLIIDDIADSFDYKNKYAIIEYLSDISEDSNFKQIILTHNFDFFRTVQSRFIPYNHCMMVEKTDDEIKVEKAAYIRNPFKYWMSNLSDGKKLIASIPFVRNIIEYTKGDSDPNFLRLTSLLHLKSDTESIQRSDLQDIYNDIFPNLSLSISDGSEKVIDNIFDLADCCLTATESINLENKILLSIAIRLKAEEFILSKITDKSEIEGNQTRKLFERFKTEYGSTEQEKVELLEQVNLMTPENIHFNSFMYEPILDMSDIQLKSLYEDTKNKL</sequence>
<dbReference type="OrthoDB" id="4770574at2"/>
<accession>Q2LV06</accession>
<dbReference type="GO" id="GO:0006302">
    <property type="term" value="P:double-strand break repair"/>
    <property type="evidence" value="ECO:0007669"/>
    <property type="project" value="TreeGrafter"/>
</dbReference>
<dbReference type="InParanoid" id="Q2LV06"/>
<organism evidence="1 2">
    <name type="scientific">Syntrophus aciditrophicus (strain SB)</name>
    <dbReference type="NCBI Taxonomy" id="56780"/>
    <lineage>
        <taxon>Bacteria</taxon>
        <taxon>Pseudomonadati</taxon>
        <taxon>Thermodesulfobacteriota</taxon>
        <taxon>Syntrophia</taxon>
        <taxon>Syntrophales</taxon>
        <taxon>Syntrophaceae</taxon>
        <taxon>Syntrophus</taxon>
    </lineage>
</organism>
<dbReference type="RefSeq" id="WP_011417938.1">
    <property type="nucleotide sequence ID" value="NC_007759.1"/>
</dbReference>
<dbReference type="KEGG" id="sat:SYN_00496"/>
<dbReference type="HOGENOM" id="CLU_413752_0_0_7"/>
<dbReference type="Gene3D" id="3.40.50.300">
    <property type="entry name" value="P-loop containing nucleotide triphosphate hydrolases"/>
    <property type="match status" value="1"/>
</dbReference>
<evidence type="ECO:0000313" key="1">
    <source>
        <dbReference type="EMBL" id="ABC77917.1"/>
    </source>
</evidence>
<name>Q2LV06_SYNAS</name>
<protein>
    <submittedName>
        <fullName evidence="1">Hypothetical cytosolic protein</fullName>
    </submittedName>
</protein>
<dbReference type="InterPro" id="IPR027417">
    <property type="entry name" value="P-loop_NTPase"/>
</dbReference>
<reference evidence="1 2" key="1">
    <citation type="journal article" date="2007" name="Proc. Natl. Acad. Sci. U.S.A.">
        <title>The genome of Syntrophus aciditrophicus: life at the thermodynamic limit of microbial growth.</title>
        <authorList>
            <person name="McInerney M.J."/>
            <person name="Rohlin L."/>
            <person name="Mouttaki H."/>
            <person name="Kim U."/>
            <person name="Krupp R.S."/>
            <person name="Rios-Hernandez L."/>
            <person name="Sieber J."/>
            <person name="Struchtemeyer C.G."/>
            <person name="Bhattacharyya A."/>
            <person name="Campbell J.W."/>
            <person name="Gunsalus R.P."/>
        </authorList>
    </citation>
    <scope>NUCLEOTIDE SEQUENCE [LARGE SCALE GENOMIC DNA]</scope>
    <source>
        <strain evidence="1 2">SB</strain>
    </source>
</reference>
<dbReference type="GO" id="GO:0000731">
    <property type="term" value="P:DNA synthesis involved in DNA repair"/>
    <property type="evidence" value="ECO:0007669"/>
    <property type="project" value="TreeGrafter"/>
</dbReference>
<dbReference type="STRING" id="56780.SYN_00496"/>
<gene>
    <name evidence="1" type="ORF">SYN_00496</name>
</gene>
<dbReference type="SUPFAM" id="SSF52540">
    <property type="entry name" value="P-loop containing nucleoside triphosphate hydrolases"/>
    <property type="match status" value="1"/>
</dbReference>
<dbReference type="eggNOG" id="COG1196">
    <property type="taxonomic scope" value="Bacteria"/>
</dbReference>
<evidence type="ECO:0000313" key="2">
    <source>
        <dbReference type="Proteomes" id="UP000001933"/>
    </source>
</evidence>
<proteinExistence type="predicted"/>
<dbReference type="PANTHER" id="PTHR32182:SF22">
    <property type="entry name" value="ATP-DEPENDENT ENDONUCLEASE, OLD FAMILY-RELATED"/>
    <property type="match status" value="1"/>
</dbReference>